<comment type="subcellular location">
    <subcellularLocation>
        <location evidence="1">Membrane</location>
        <topology evidence="1">Multi-pass membrane protein</topology>
    </subcellularLocation>
</comment>
<evidence type="ECO:0000256" key="7">
    <source>
        <dbReference type="SAM" id="Phobius"/>
    </source>
</evidence>
<evidence type="ECO:0000313" key="10">
    <source>
        <dbReference type="Proteomes" id="UP000565078"/>
    </source>
</evidence>
<dbReference type="PANTHER" id="PTHR36964:SF1">
    <property type="entry name" value="PROTEIN-METHIONINE-SULFOXIDE REDUCTASE HEME-BINDING SUBUNIT MSRQ"/>
    <property type="match status" value="1"/>
</dbReference>
<feature type="transmembrane region" description="Helical" evidence="7">
    <location>
        <begin position="104"/>
        <end position="122"/>
    </location>
</feature>
<sequence>MSNKPAYIVSALVVAIFSWYYFISRAFPVNVQYLNAVVAFSAVVIIGISFLLGPLAKFVKFTAKYEGQRKAFGIIGYALACAHVLLIVPLLLQSSPQLTLGDAASLAVAAVAFMIFTLMALTSTQKWAQSLGYDNWKSLQRTGYIAIVLVMVHVLLLQKGVFLTRITGQVAIGIVLLVLLLRGLCLVTGKPSTKITL</sequence>
<name>A0A7J4J3A3_9ARCH</name>
<feature type="transmembrane region" description="Helical" evidence="7">
    <location>
        <begin position="71"/>
        <end position="92"/>
    </location>
</feature>
<dbReference type="Proteomes" id="UP000565078">
    <property type="component" value="Unassembled WGS sequence"/>
</dbReference>
<accession>A0A7J4J3A3</accession>
<reference evidence="10" key="1">
    <citation type="journal article" date="2020" name="bioRxiv">
        <title>A rank-normalized archaeal taxonomy based on genome phylogeny resolves widespread incomplete and uneven classifications.</title>
        <authorList>
            <person name="Rinke C."/>
            <person name="Chuvochina M."/>
            <person name="Mussig A.J."/>
            <person name="Chaumeil P.-A."/>
            <person name="Waite D.W."/>
            <person name="Whitman W.B."/>
            <person name="Parks D.H."/>
            <person name="Hugenholtz P."/>
        </authorList>
    </citation>
    <scope>NUCLEOTIDE SEQUENCE [LARGE SCALE GENOMIC DNA]</scope>
</reference>
<evidence type="ECO:0000313" key="9">
    <source>
        <dbReference type="EMBL" id="HIH09716.1"/>
    </source>
</evidence>
<organism evidence="9 10">
    <name type="scientific">Candidatus Iainarchaeum sp</name>
    <dbReference type="NCBI Taxonomy" id="3101447"/>
    <lineage>
        <taxon>Archaea</taxon>
        <taxon>Candidatus Iainarchaeota</taxon>
        <taxon>Candidatus Iainarchaeia</taxon>
        <taxon>Candidatus Iainarchaeales</taxon>
        <taxon>Candidatus Iainarchaeaceae</taxon>
        <taxon>Candidatus Iainarchaeum</taxon>
    </lineage>
</organism>
<keyword evidence="4 7" id="KW-1133">Transmembrane helix</keyword>
<feature type="transmembrane region" description="Helical" evidence="7">
    <location>
        <begin position="7"/>
        <end position="27"/>
    </location>
</feature>
<dbReference type="Pfam" id="PF01794">
    <property type="entry name" value="Ferric_reduct"/>
    <property type="match status" value="1"/>
</dbReference>
<evidence type="ECO:0000259" key="8">
    <source>
        <dbReference type="Pfam" id="PF01794"/>
    </source>
</evidence>
<evidence type="ECO:0000256" key="1">
    <source>
        <dbReference type="ARBA" id="ARBA00004141"/>
    </source>
</evidence>
<dbReference type="GO" id="GO:0010181">
    <property type="term" value="F:FMN binding"/>
    <property type="evidence" value="ECO:0007669"/>
    <property type="project" value="TreeGrafter"/>
</dbReference>
<proteinExistence type="predicted"/>
<feature type="transmembrane region" description="Helical" evidence="7">
    <location>
        <begin position="33"/>
        <end position="59"/>
    </location>
</feature>
<dbReference type="InterPro" id="IPR022837">
    <property type="entry name" value="MsrQ-like"/>
</dbReference>
<evidence type="ECO:0000256" key="4">
    <source>
        <dbReference type="ARBA" id="ARBA00022989"/>
    </source>
</evidence>
<gene>
    <name evidence="9" type="ORF">HA254_03510</name>
</gene>
<dbReference type="InterPro" id="IPR013130">
    <property type="entry name" value="Fe3_Rdtase_TM_dom"/>
</dbReference>
<keyword evidence="6 7" id="KW-0472">Membrane</keyword>
<dbReference type="EMBL" id="DUGC01000056">
    <property type="protein sequence ID" value="HIH09716.1"/>
    <property type="molecule type" value="Genomic_DNA"/>
</dbReference>
<evidence type="ECO:0000256" key="3">
    <source>
        <dbReference type="ARBA" id="ARBA00022692"/>
    </source>
</evidence>
<dbReference type="GO" id="GO:0005886">
    <property type="term" value="C:plasma membrane"/>
    <property type="evidence" value="ECO:0007669"/>
    <property type="project" value="TreeGrafter"/>
</dbReference>
<feature type="domain" description="Ferric oxidoreductase" evidence="8">
    <location>
        <begin position="45"/>
        <end position="150"/>
    </location>
</feature>
<keyword evidence="5" id="KW-0408">Iron</keyword>
<keyword evidence="3 7" id="KW-0812">Transmembrane</keyword>
<keyword evidence="2" id="KW-0813">Transport</keyword>
<feature type="transmembrane region" description="Helical" evidence="7">
    <location>
        <begin position="168"/>
        <end position="187"/>
    </location>
</feature>
<evidence type="ECO:0000256" key="5">
    <source>
        <dbReference type="ARBA" id="ARBA00023004"/>
    </source>
</evidence>
<comment type="caution">
    <text evidence="9">The sequence shown here is derived from an EMBL/GenBank/DDBJ whole genome shotgun (WGS) entry which is preliminary data.</text>
</comment>
<dbReference type="AlphaFoldDB" id="A0A7J4J3A3"/>
<evidence type="ECO:0000256" key="6">
    <source>
        <dbReference type="ARBA" id="ARBA00023136"/>
    </source>
</evidence>
<feature type="transmembrane region" description="Helical" evidence="7">
    <location>
        <begin position="143"/>
        <end position="162"/>
    </location>
</feature>
<evidence type="ECO:0000256" key="2">
    <source>
        <dbReference type="ARBA" id="ARBA00022448"/>
    </source>
</evidence>
<dbReference type="GO" id="GO:0020037">
    <property type="term" value="F:heme binding"/>
    <property type="evidence" value="ECO:0007669"/>
    <property type="project" value="TreeGrafter"/>
</dbReference>
<dbReference type="PANTHER" id="PTHR36964">
    <property type="entry name" value="PROTEIN-METHIONINE-SULFOXIDE REDUCTASE HEME-BINDING SUBUNIT MSRQ"/>
    <property type="match status" value="1"/>
</dbReference>
<protein>
    <recommendedName>
        <fullName evidence="8">Ferric oxidoreductase domain-containing protein</fullName>
    </recommendedName>
</protein>
<dbReference type="GO" id="GO:0016679">
    <property type="term" value="F:oxidoreductase activity, acting on diphenols and related substances as donors"/>
    <property type="evidence" value="ECO:0007669"/>
    <property type="project" value="TreeGrafter"/>
</dbReference>